<dbReference type="Proteomes" id="UP001159363">
    <property type="component" value="Chromosome 2"/>
</dbReference>
<sequence>MRTSTYRSKCLKLIFACSVKNSNKKYAVSFIMVQLNINEQVSTLQITEGNIMTTFGKVIDYMQNLPLPNIPEQEVLYYRQLWVCEFGVHDIKSITANGYFPVRAIPSMTTISVMKRLLPRKSYSFNDYNISYETKHLYTRTRLISYKEGVCEVRVVGAYDSRILCALCKTSRIRAVLARSIAQFVRTETAILISFNRAASTHHLSYKYNQARVQHTERNSPKLADSDIKNSFHRAENQDTYIRGKE</sequence>
<dbReference type="EMBL" id="JARBHB010000002">
    <property type="protein sequence ID" value="KAJ8892575.1"/>
    <property type="molecule type" value="Genomic_DNA"/>
</dbReference>
<protein>
    <submittedName>
        <fullName evidence="1">Uncharacterized protein</fullName>
    </submittedName>
</protein>
<proteinExistence type="predicted"/>
<reference evidence="1 2" key="1">
    <citation type="submission" date="2023-02" db="EMBL/GenBank/DDBJ databases">
        <title>LHISI_Scaffold_Assembly.</title>
        <authorList>
            <person name="Stuart O.P."/>
            <person name="Cleave R."/>
            <person name="Magrath M.J.L."/>
            <person name="Mikheyev A.S."/>
        </authorList>
    </citation>
    <scope>NUCLEOTIDE SEQUENCE [LARGE SCALE GENOMIC DNA]</scope>
    <source>
        <strain evidence="1">Daus_M_001</strain>
        <tissue evidence="1">Leg muscle</tissue>
    </source>
</reference>
<evidence type="ECO:0000313" key="1">
    <source>
        <dbReference type="EMBL" id="KAJ8892575.1"/>
    </source>
</evidence>
<keyword evidence="2" id="KW-1185">Reference proteome</keyword>
<gene>
    <name evidence="1" type="ORF">PR048_005156</name>
</gene>
<accession>A0ABQ9I7E0</accession>
<evidence type="ECO:0000313" key="2">
    <source>
        <dbReference type="Proteomes" id="UP001159363"/>
    </source>
</evidence>
<organism evidence="1 2">
    <name type="scientific">Dryococelus australis</name>
    <dbReference type="NCBI Taxonomy" id="614101"/>
    <lineage>
        <taxon>Eukaryota</taxon>
        <taxon>Metazoa</taxon>
        <taxon>Ecdysozoa</taxon>
        <taxon>Arthropoda</taxon>
        <taxon>Hexapoda</taxon>
        <taxon>Insecta</taxon>
        <taxon>Pterygota</taxon>
        <taxon>Neoptera</taxon>
        <taxon>Polyneoptera</taxon>
        <taxon>Phasmatodea</taxon>
        <taxon>Verophasmatodea</taxon>
        <taxon>Anareolatae</taxon>
        <taxon>Phasmatidae</taxon>
        <taxon>Eurycanthinae</taxon>
        <taxon>Dryococelus</taxon>
    </lineage>
</organism>
<name>A0ABQ9I7E0_9NEOP</name>
<comment type="caution">
    <text evidence="1">The sequence shown here is derived from an EMBL/GenBank/DDBJ whole genome shotgun (WGS) entry which is preliminary data.</text>
</comment>